<dbReference type="Pfam" id="PF07690">
    <property type="entry name" value="MFS_1"/>
    <property type="match status" value="1"/>
</dbReference>
<feature type="transmembrane region" description="Helical" evidence="6">
    <location>
        <begin position="156"/>
        <end position="179"/>
    </location>
</feature>
<dbReference type="Gene3D" id="1.20.1250.20">
    <property type="entry name" value="MFS general substrate transporter like domains"/>
    <property type="match status" value="1"/>
</dbReference>
<dbReference type="HOGENOM" id="CLU_001265_10_14_9"/>
<feature type="transmembrane region" description="Helical" evidence="6">
    <location>
        <begin position="329"/>
        <end position="351"/>
    </location>
</feature>
<reference evidence="8 9" key="1">
    <citation type="journal article" date="2012" name="J. Bacteriol.">
        <title>Complete genome sequences of Desulfosporosinus orientis DSM765T, Desulfosporosinus youngiae DSM17734T, Desulfosporosinus meridiei DSM13257T, and Desulfosporosinus acidiphilus DSM22704T.</title>
        <authorList>
            <person name="Pester M."/>
            <person name="Brambilla E."/>
            <person name="Alazard D."/>
            <person name="Rattei T."/>
            <person name="Weinmaier T."/>
            <person name="Han J."/>
            <person name="Lucas S."/>
            <person name="Lapidus A."/>
            <person name="Cheng J.F."/>
            <person name="Goodwin L."/>
            <person name="Pitluck S."/>
            <person name="Peters L."/>
            <person name="Ovchinnikova G."/>
            <person name="Teshima H."/>
            <person name="Detter J.C."/>
            <person name="Han C.S."/>
            <person name="Tapia R."/>
            <person name="Land M.L."/>
            <person name="Hauser L."/>
            <person name="Kyrpides N.C."/>
            <person name="Ivanova N.N."/>
            <person name="Pagani I."/>
            <person name="Huntmann M."/>
            <person name="Wei C.L."/>
            <person name="Davenport K.W."/>
            <person name="Daligault H."/>
            <person name="Chain P.S."/>
            <person name="Chen A."/>
            <person name="Mavromatis K."/>
            <person name="Markowitz V."/>
            <person name="Szeto E."/>
            <person name="Mikhailova N."/>
            <person name="Pati A."/>
            <person name="Wagner M."/>
            <person name="Woyke T."/>
            <person name="Ollivier B."/>
            <person name="Klenk H.P."/>
            <person name="Spring S."/>
            <person name="Loy A."/>
        </authorList>
    </citation>
    <scope>NUCLEOTIDE SEQUENCE [LARGE SCALE GENOMIC DNA]</scope>
    <source>
        <strain evidence="9">DSM 22704 / JCM 16185 / SJ4</strain>
    </source>
</reference>
<evidence type="ECO:0000256" key="6">
    <source>
        <dbReference type="SAM" id="Phobius"/>
    </source>
</evidence>
<proteinExistence type="predicted"/>
<feature type="transmembrane region" description="Helical" evidence="6">
    <location>
        <begin position="203"/>
        <end position="225"/>
    </location>
</feature>
<dbReference type="GO" id="GO:0022857">
    <property type="term" value="F:transmembrane transporter activity"/>
    <property type="evidence" value="ECO:0007669"/>
    <property type="project" value="InterPro"/>
</dbReference>
<evidence type="ECO:0000256" key="3">
    <source>
        <dbReference type="ARBA" id="ARBA00022692"/>
    </source>
</evidence>
<protein>
    <submittedName>
        <fullName evidence="8">Arabinose efflux permease family protein</fullName>
    </submittedName>
</protein>
<feature type="transmembrane region" description="Helical" evidence="6">
    <location>
        <begin position="294"/>
        <end position="317"/>
    </location>
</feature>
<dbReference type="PRINTS" id="PR01035">
    <property type="entry name" value="TCRTETA"/>
</dbReference>
<dbReference type="KEGG" id="dai:Desaci_3051"/>
<dbReference type="eggNOG" id="COG2814">
    <property type="taxonomic scope" value="Bacteria"/>
</dbReference>
<accession>I4D835</accession>
<evidence type="ECO:0000256" key="2">
    <source>
        <dbReference type="ARBA" id="ARBA00022448"/>
    </source>
</evidence>
<feature type="transmembrane region" description="Helical" evidence="6">
    <location>
        <begin position="131"/>
        <end position="150"/>
    </location>
</feature>
<keyword evidence="3 6" id="KW-0812">Transmembrane</keyword>
<evidence type="ECO:0000256" key="4">
    <source>
        <dbReference type="ARBA" id="ARBA00022989"/>
    </source>
</evidence>
<evidence type="ECO:0000313" key="8">
    <source>
        <dbReference type="EMBL" id="AFM41959.1"/>
    </source>
</evidence>
<dbReference type="InterPro" id="IPR036259">
    <property type="entry name" value="MFS_trans_sf"/>
</dbReference>
<dbReference type="STRING" id="646529.Desaci_3051"/>
<dbReference type="EMBL" id="CP003639">
    <property type="protein sequence ID" value="AFM41959.1"/>
    <property type="molecule type" value="Genomic_DNA"/>
</dbReference>
<dbReference type="InterPro" id="IPR011701">
    <property type="entry name" value="MFS"/>
</dbReference>
<dbReference type="RefSeq" id="WP_014827952.1">
    <property type="nucleotide sequence ID" value="NC_018068.1"/>
</dbReference>
<keyword evidence="4 6" id="KW-1133">Transmembrane helix</keyword>
<keyword evidence="2" id="KW-0813">Transport</keyword>
<organism evidence="8 9">
    <name type="scientific">Desulfosporosinus acidiphilus (strain DSM 22704 / JCM 16185 / SJ4)</name>
    <dbReference type="NCBI Taxonomy" id="646529"/>
    <lineage>
        <taxon>Bacteria</taxon>
        <taxon>Bacillati</taxon>
        <taxon>Bacillota</taxon>
        <taxon>Clostridia</taxon>
        <taxon>Eubacteriales</taxon>
        <taxon>Desulfitobacteriaceae</taxon>
        <taxon>Desulfosporosinus</taxon>
    </lineage>
</organism>
<feature type="transmembrane region" description="Helical" evidence="6">
    <location>
        <begin position="9"/>
        <end position="26"/>
    </location>
</feature>
<dbReference type="InterPro" id="IPR001958">
    <property type="entry name" value="Tet-R_TetA/multi-R_MdtG-like"/>
</dbReference>
<feature type="transmembrane region" description="Helical" evidence="6">
    <location>
        <begin position="32"/>
        <end position="52"/>
    </location>
</feature>
<feature type="transmembrane region" description="Helical" evidence="6">
    <location>
        <begin position="99"/>
        <end position="119"/>
    </location>
</feature>
<name>I4D835_DESAJ</name>
<dbReference type="AlphaFoldDB" id="I4D835"/>
<evidence type="ECO:0000259" key="7">
    <source>
        <dbReference type="PROSITE" id="PS50850"/>
    </source>
</evidence>
<dbReference type="OrthoDB" id="9607at2"/>
<keyword evidence="9" id="KW-1185">Reference proteome</keyword>
<dbReference type="Proteomes" id="UP000002892">
    <property type="component" value="Chromosome"/>
</dbReference>
<evidence type="ECO:0000313" key="9">
    <source>
        <dbReference type="Proteomes" id="UP000002892"/>
    </source>
</evidence>
<dbReference type="GO" id="GO:0005886">
    <property type="term" value="C:plasma membrane"/>
    <property type="evidence" value="ECO:0007669"/>
    <property type="project" value="UniProtKB-SubCell"/>
</dbReference>
<dbReference type="PROSITE" id="PS50850">
    <property type="entry name" value="MFS"/>
    <property type="match status" value="1"/>
</dbReference>
<feature type="transmembrane region" description="Helical" evidence="6">
    <location>
        <begin position="357"/>
        <end position="378"/>
    </location>
</feature>
<feature type="transmembrane region" description="Helical" evidence="6">
    <location>
        <begin position="73"/>
        <end position="93"/>
    </location>
</feature>
<sequence>MSGIKFKRSLLAAITVLFWFAQYVYIPFLTPYLLSLSITATVVGIIVGAYGVTQLLLRIPLGIMTDIIGNHKIFIIIGAFLAGTSSIMIILFGSPIMLFVANALSGAASSTWISFTLLYSSYYSKEEGTKAIGLITSLQNIGILAAFLLGGVFEQFGIRSLFILSFVFGMTGFILSFFIKPETGGRTNVTAASLMKVMKNKKLLTVSLLGGFVWFLMFGTVYSFTTSTAKELGATGLQLGAIYVLFSVMNIIGAYSVSTEASSNLGEKNNIALGFVLLAAYCAGVAVAPDPIWFFPLQMIGGFGAGILTAILMAIAVRGFDADKKSTAMGFYQSIYSLGITFGPIVMGILVDHSSKIFSFSFMGIIALACSVFVLAMYKLSPLFREA</sequence>
<dbReference type="PANTHER" id="PTHR23518">
    <property type="entry name" value="C-METHYLTRANSFERASE"/>
    <property type="match status" value="1"/>
</dbReference>
<feature type="domain" description="Major facilitator superfamily (MFS) profile" evidence="7">
    <location>
        <begin position="7"/>
        <end position="382"/>
    </location>
</feature>
<comment type="subcellular location">
    <subcellularLocation>
        <location evidence="1">Cell membrane</location>
        <topology evidence="1">Multi-pass membrane protein</topology>
    </subcellularLocation>
</comment>
<feature type="transmembrane region" description="Helical" evidence="6">
    <location>
        <begin position="237"/>
        <end position="258"/>
    </location>
</feature>
<dbReference type="PANTHER" id="PTHR23518:SF2">
    <property type="entry name" value="MAJOR FACILITATOR SUPERFAMILY TRANSPORTER"/>
    <property type="match status" value="1"/>
</dbReference>
<gene>
    <name evidence="8" type="ordered locus">Desaci_3051</name>
</gene>
<dbReference type="SUPFAM" id="SSF103473">
    <property type="entry name" value="MFS general substrate transporter"/>
    <property type="match status" value="1"/>
</dbReference>
<evidence type="ECO:0000256" key="5">
    <source>
        <dbReference type="ARBA" id="ARBA00023136"/>
    </source>
</evidence>
<dbReference type="CDD" id="cd17490">
    <property type="entry name" value="MFS_YxlH_like"/>
    <property type="match status" value="1"/>
</dbReference>
<keyword evidence="5 6" id="KW-0472">Membrane</keyword>
<evidence type="ECO:0000256" key="1">
    <source>
        <dbReference type="ARBA" id="ARBA00004651"/>
    </source>
</evidence>
<dbReference type="InterPro" id="IPR020846">
    <property type="entry name" value="MFS_dom"/>
</dbReference>
<feature type="transmembrane region" description="Helical" evidence="6">
    <location>
        <begin position="270"/>
        <end position="288"/>
    </location>
</feature>